<evidence type="ECO:0000313" key="1">
    <source>
        <dbReference type="EMBL" id="RMI09548.1"/>
    </source>
</evidence>
<evidence type="ECO:0000313" key="2">
    <source>
        <dbReference type="Proteomes" id="UP000269289"/>
    </source>
</evidence>
<keyword evidence="2" id="KW-1185">Reference proteome</keyword>
<dbReference type="EMBL" id="RFFI01000046">
    <property type="protein sequence ID" value="RMI09548.1"/>
    <property type="molecule type" value="Genomic_DNA"/>
</dbReference>
<protein>
    <submittedName>
        <fullName evidence="1">Uncharacterized protein</fullName>
    </submittedName>
</protein>
<dbReference type="Proteomes" id="UP000269289">
    <property type="component" value="Unassembled WGS sequence"/>
</dbReference>
<dbReference type="RefSeq" id="WP_122149257.1">
    <property type="nucleotide sequence ID" value="NZ_RFFI01000046.1"/>
</dbReference>
<reference evidence="1 2" key="1">
    <citation type="submission" date="2018-10" db="EMBL/GenBank/DDBJ databases">
        <title>Isolation, diversity and antifungal activity of actinobacteria from wheat.</title>
        <authorList>
            <person name="Han C."/>
        </authorList>
    </citation>
    <scope>NUCLEOTIDE SEQUENCE [LARGE SCALE GENOMIC DNA]</scope>
    <source>
        <strain evidence="1 2">NEAU-YY56</strain>
    </source>
</reference>
<name>A0A3M2JGZ7_9CELL</name>
<comment type="caution">
    <text evidence="1">The sequence shown here is derived from an EMBL/GenBank/DDBJ whole genome shotgun (WGS) entry which is preliminary data.</text>
</comment>
<sequence length="72" mass="8221">MSTGPIDHDHLTEVSERFFAARPPRTAAEQVAYRALESEMIAAMGLTREEFARMSADYLTARLRRDVHRRAS</sequence>
<dbReference type="OrthoDB" id="4828557at2"/>
<accession>A0A3M2JGZ7</accession>
<organism evidence="1 2">
    <name type="scientific">Cellulomonas triticagri</name>
    <dbReference type="NCBI Taxonomy" id="2483352"/>
    <lineage>
        <taxon>Bacteria</taxon>
        <taxon>Bacillati</taxon>
        <taxon>Actinomycetota</taxon>
        <taxon>Actinomycetes</taxon>
        <taxon>Micrococcales</taxon>
        <taxon>Cellulomonadaceae</taxon>
        <taxon>Cellulomonas</taxon>
    </lineage>
</organism>
<gene>
    <name evidence="1" type="ORF">EBM89_09820</name>
</gene>
<proteinExistence type="predicted"/>
<dbReference type="AlphaFoldDB" id="A0A3M2JGZ7"/>